<name>A0A6C0B4W2_9ZZZZ</name>
<protein>
    <submittedName>
        <fullName evidence="2">Uncharacterized protein</fullName>
    </submittedName>
</protein>
<dbReference type="EMBL" id="MN739078">
    <property type="protein sequence ID" value="QHS87080.1"/>
    <property type="molecule type" value="Genomic_DNA"/>
</dbReference>
<accession>A0A6C0B4W2</accession>
<sequence>MAAVGMKITQNPDSTGFETPTPAPPGKPRQGSPGSADGATGASTASGDASGVETPTAESRAAAEAAGSPIAANLLGLLAAVAPADPAAAALKKFKTAVLDSFLHPAEAGSTKRKYKYVYFVMDRPDDADTDVVSSSTGAMVLDDGQSGGMPRRGRDERAESARQAAQRSLADRPVSRSEQYLYDKNKENYKSYIDNDTDVNGVKTKDVLDNSYRGAIPINVAEKILLWLGKKGKQSGEKFPALLGLDRNDWENPDATRQCVKAGVNPRSPCWLCGNSVGMGQAGVTIPNTGERVSVCNHRDNQYECEHVLPGVFMLFLKRMENVSLPIARDSYNRLYDSSCHIDNTVKDNGLYLKAVWSNPGVGRTEETKLVFSPNNENIMLDILTFILSTRLSDTTEIARIGTGEAYPRYPGLPDNPDGNPARGFTEQQIEAEAENVIVGRGSLGTIEAAGNEAWPSVLPPGGNPLAPPMCSGRNAVHFYSISKKEGVHVISRSTISSIASVALPEMADVVAGLKASITAPPGVQEANADAERDKEARAAERAIAFTRAVRYNNYTRALIEITQIPQIPVIPEASALDYGAFNNLVNDVDYPFQRSMRYVLSRAVLAPPGPAAPPPPPAAAAAPARPLLATTGNMERIAALASLKAAGIPLDIDPEKAWSWISNRYISIWNRINEICGILNNPDNNPTIVNYTINLATNPLLTAQEVVYLGAIGKIKLKVSSAAAEAAEAAGEELLAQEAEEAAAAQGGPAKRARTGEGGFRFTIRRRSETRQTKKNRRRKVIEVNV</sequence>
<feature type="compositionally biased region" description="Polar residues" evidence="1">
    <location>
        <begin position="8"/>
        <end position="18"/>
    </location>
</feature>
<evidence type="ECO:0000313" key="2">
    <source>
        <dbReference type="EMBL" id="QHS87080.1"/>
    </source>
</evidence>
<feature type="region of interest" description="Disordered" evidence="1">
    <location>
        <begin position="1"/>
        <end position="65"/>
    </location>
</feature>
<organism evidence="2">
    <name type="scientific">viral metagenome</name>
    <dbReference type="NCBI Taxonomy" id="1070528"/>
    <lineage>
        <taxon>unclassified sequences</taxon>
        <taxon>metagenomes</taxon>
        <taxon>organismal metagenomes</taxon>
    </lineage>
</organism>
<reference evidence="2" key="1">
    <citation type="journal article" date="2020" name="Nature">
        <title>Giant virus diversity and host interactions through global metagenomics.</title>
        <authorList>
            <person name="Schulz F."/>
            <person name="Roux S."/>
            <person name="Paez-Espino D."/>
            <person name="Jungbluth S."/>
            <person name="Walsh D.A."/>
            <person name="Denef V.J."/>
            <person name="McMahon K.D."/>
            <person name="Konstantinidis K.T."/>
            <person name="Eloe-Fadrosh E.A."/>
            <person name="Kyrpides N.C."/>
            <person name="Woyke T."/>
        </authorList>
    </citation>
    <scope>NUCLEOTIDE SEQUENCE</scope>
    <source>
        <strain evidence="2">GVMAG-M-3300009684-20</strain>
    </source>
</reference>
<evidence type="ECO:0000256" key="1">
    <source>
        <dbReference type="SAM" id="MobiDB-lite"/>
    </source>
</evidence>
<dbReference type="AlphaFoldDB" id="A0A6C0B4W2"/>
<proteinExistence type="predicted"/>
<feature type="compositionally biased region" description="Low complexity" evidence="1">
    <location>
        <begin position="31"/>
        <end position="65"/>
    </location>
</feature>
<feature type="region of interest" description="Disordered" evidence="1">
    <location>
        <begin position="131"/>
        <end position="178"/>
    </location>
</feature>